<comment type="catalytic activity">
    <reaction evidence="1">
        <text>1-(5-phospho-beta-D-ribosyl)-5-[(5-phospho-beta-D-ribosylamino)methylideneamino]imidazole-4-carboxamide = 5-[(5-phospho-1-deoxy-D-ribulos-1-ylimino)methylamino]-1-(5-phospho-beta-D-ribosyl)imidazole-4-carboxamide</text>
        <dbReference type="Rhea" id="RHEA:15469"/>
        <dbReference type="ChEBI" id="CHEBI:58435"/>
        <dbReference type="ChEBI" id="CHEBI:58525"/>
        <dbReference type="EC" id="5.3.1.16"/>
    </reaction>
</comment>
<dbReference type="GO" id="GO:0003949">
    <property type="term" value="F:1-(5-phosphoribosyl)-5-[(5-phosphoribosylamino)methylideneamino]imidazole-4-carboxamide isomerase activity"/>
    <property type="evidence" value="ECO:0007669"/>
    <property type="project" value="UniProtKB-EC"/>
</dbReference>
<reference evidence="11" key="1">
    <citation type="submission" date="2018-05" db="EMBL/GenBank/DDBJ databases">
        <authorList>
            <person name="Lanie J.A."/>
            <person name="Ng W.-L."/>
            <person name="Kazmierczak K.M."/>
            <person name="Andrzejewski T.M."/>
            <person name="Davidsen T.M."/>
            <person name="Wayne K.J."/>
            <person name="Tettelin H."/>
            <person name="Glass J.I."/>
            <person name="Rusch D."/>
            <person name="Podicherti R."/>
            <person name="Tsui H.-C.T."/>
            <person name="Winkler M.E."/>
        </authorList>
    </citation>
    <scope>NUCLEOTIDE SEQUENCE</scope>
</reference>
<evidence type="ECO:0000256" key="8">
    <source>
        <dbReference type="ARBA" id="ARBA00023102"/>
    </source>
</evidence>
<dbReference type="EMBL" id="UINC01012800">
    <property type="protein sequence ID" value="SVA55680.1"/>
    <property type="molecule type" value="Genomic_DNA"/>
</dbReference>
<dbReference type="PANTHER" id="PTHR43090">
    <property type="entry name" value="1-(5-PHOSPHORIBOSYL)-5-[(5-PHOSPHORIBOSYLAMINO)METHYLIDENEAMINO] IMIDAZOLE-4-CARBOXAMIDE ISOMERASE"/>
    <property type="match status" value="1"/>
</dbReference>
<dbReference type="GO" id="GO:0005737">
    <property type="term" value="C:cytoplasm"/>
    <property type="evidence" value="ECO:0007669"/>
    <property type="project" value="UniProtKB-SubCell"/>
</dbReference>
<evidence type="ECO:0000313" key="11">
    <source>
        <dbReference type="EMBL" id="SVA55680.1"/>
    </source>
</evidence>
<protein>
    <recommendedName>
        <fullName evidence="5">1-(5-phosphoribosyl)-5-[(5-phosphoribosylamino)methylideneamino]imidazole-4-carboxamideisomerase</fullName>
        <ecNumber evidence="5">5.3.1.16</ecNumber>
    </recommendedName>
</protein>
<keyword evidence="7" id="KW-0028">Amino-acid biosynthesis</keyword>
<evidence type="ECO:0000256" key="7">
    <source>
        <dbReference type="ARBA" id="ARBA00022605"/>
    </source>
</evidence>
<proteinExistence type="inferred from homology"/>
<dbReference type="Gene3D" id="3.20.20.70">
    <property type="entry name" value="Aldolase class I"/>
    <property type="match status" value="1"/>
</dbReference>
<dbReference type="InterPro" id="IPR023016">
    <property type="entry name" value="HisA/PriA"/>
</dbReference>
<dbReference type="SUPFAM" id="SSF51366">
    <property type="entry name" value="Ribulose-phoshate binding barrel"/>
    <property type="match status" value="1"/>
</dbReference>
<evidence type="ECO:0000256" key="3">
    <source>
        <dbReference type="ARBA" id="ARBA00005133"/>
    </source>
</evidence>
<dbReference type="InterPro" id="IPR044524">
    <property type="entry name" value="Isoase_HisA-like"/>
</dbReference>
<organism evidence="11">
    <name type="scientific">marine metagenome</name>
    <dbReference type="NCBI Taxonomy" id="408172"/>
    <lineage>
        <taxon>unclassified sequences</taxon>
        <taxon>metagenomes</taxon>
        <taxon>ecological metagenomes</taxon>
    </lineage>
</organism>
<keyword evidence="9" id="KW-0413">Isomerase</keyword>
<dbReference type="FunFam" id="3.20.20.70:FF:000009">
    <property type="entry name" value="1-(5-phosphoribosyl)-5-[(5-phosphoribosylamino)methylideneamino] imidazole-4-carboxamide isomerase"/>
    <property type="match status" value="1"/>
</dbReference>
<evidence type="ECO:0000256" key="4">
    <source>
        <dbReference type="ARBA" id="ARBA00009667"/>
    </source>
</evidence>
<feature type="region of interest" description="Disordered" evidence="10">
    <location>
        <begin position="246"/>
        <end position="265"/>
    </location>
</feature>
<dbReference type="UniPathway" id="UPA00031">
    <property type="reaction ID" value="UER00009"/>
</dbReference>
<keyword evidence="6" id="KW-0963">Cytoplasm</keyword>
<comment type="subcellular location">
    <subcellularLocation>
        <location evidence="2">Cytoplasm</location>
    </subcellularLocation>
</comment>
<dbReference type="InterPro" id="IPR011060">
    <property type="entry name" value="RibuloseP-bd_barrel"/>
</dbReference>
<evidence type="ECO:0000256" key="1">
    <source>
        <dbReference type="ARBA" id="ARBA00000901"/>
    </source>
</evidence>
<evidence type="ECO:0000256" key="5">
    <source>
        <dbReference type="ARBA" id="ARBA00012550"/>
    </source>
</evidence>
<comment type="pathway">
    <text evidence="3">Amino-acid biosynthesis; L-histidine biosynthesis; L-histidine from 5-phospho-alpha-D-ribose 1-diphosphate: step 4/9.</text>
</comment>
<keyword evidence="8" id="KW-0368">Histidine biosynthesis</keyword>
<dbReference type="Pfam" id="PF00977">
    <property type="entry name" value="His_biosynth"/>
    <property type="match status" value="1"/>
</dbReference>
<dbReference type="PANTHER" id="PTHR43090:SF2">
    <property type="entry name" value="1-(5-PHOSPHORIBOSYL)-5-[(5-PHOSPHORIBOSYLAMINO)METHYLIDENEAMINO] IMIDAZOLE-4-CARBOXAMIDE ISOMERASE"/>
    <property type="match status" value="1"/>
</dbReference>
<sequence length="306" mass="33586">MIIYPDIEIQDGHSVSLPRGRKEEATVFEISPLEAAEQFQIAGAEWLQVVDIDGVFQGGRFNSGIICEIIDNAKIPVQVAGGIRTEQQVDWWFEHGATRIVLGTAAIKDAQLLRHVCHQYPDRIVVSIDVRGGYVLIDGWQTRTSFHPITLGKNFRDIGVAAVVYTDIDRFENHSESSLAGTSEMGTEIDLPIISSGTVRTLDDISLLSLLPNIHGVITGRALFSGAVDLKEAIAIAREPGVDRSLAKEGVRPHPASSISAGRTLPTDYTTMGQELLDLHRAHTEGAISNEEYQIARQSILTRFHE</sequence>
<evidence type="ECO:0000256" key="10">
    <source>
        <dbReference type="SAM" id="MobiDB-lite"/>
    </source>
</evidence>
<dbReference type="GO" id="GO:0000162">
    <property type="term" value="P:L-tryptophan biosynthetic process"/>
    <property type="evidence" value="ECO:0007669"/>
    <property type="project" value="TreeGrafter"/>
</dbReference>
<dbReference type="InterPro" id="IPR013785">
    <property type="entry name" value="Aldolase_TIM"/>
</dbReference>
<evidence type="ECO:0000256" key="6">
    <source>
        <dbReference type="ARBA" id="ARBA00022490"/>
    </source>
</evidence>
<dbReference type="InterPro" id="IPR006062">
    <property type="entry name" value="His_biosynth"/>
</dbReference>
<dbReference type="CDD" id="cd04732">
    <property type="entry name" value="HisA"/>
    <property type="match status" value="1"/>
</dbReference>
<evidence type="ECO:0000256" key="2">
    <source>
        <dbReference type="ARBA" id="ARBA00004496"/>
    </source>
</evidence>
<dbReference type="HAMAP" id="MF_01014">
    <property type="entry name" value="HisA"/>
    <property type="match status" value="1"/>
</dbReference>
<gene>
    <name evidence="11" type="ORF">METZ01_LOCUS108534</name>
</gene>
<dbReference type="AlphaFoldDB" id="A0A381WT81"/>
<accession>A0A381WT81</accession>
<dbReference type="GO" id="GO:0000105">
    <property type="term" value="P:L-histidine biosynthetic process"/>
    <property type="evidence" value="ECO:0007669"/>
    <property type="project" value="UniProtKB-UniPathway"/>
</dbReference>
<name>A0A381WT81_9ZZZZ</name>
<comment type="similarity">
    <text evidence="4">Belongs to the HisA/HisF family.</text>
</comment>
<evidence type="ECO:0000256" key="9">
    <source>
        <dbReference type="ARBA" id="ARBA00023235"/>
    </source>
</evidence>
<dbReference type="EC" id="5.3.1.16" evidence="5"/>